<keyword evidence="9 12" id="KW-1133">Transmembrane helix</keyword>
<dbReference type="InterPro" id="IPR002585">
    <property type="entry name" value="Cyt-d_ubiquinol_oxidase_su_1"/>
</dbReference>
<evidence type="ECO:0000256" key="11">
    <source>
        <dbReference type="ARBA" id="ARBA00023136"/>
    </source>
</evidence>
<dbReference type="Proteomes" id="UP000238164">
    <property type="component" value="Chromosome 1"/>
</dbReference>
<dbReference type="EMBL" id="LT985188">
    <property type="protein sequence ID" value="SPD87739.1"/>
    <property type="molecule type" value="Genomic_DNA"/>
</dbReference>
<dbReference type="GO" id="GO:0009055">
    <property type="term" value="F:electron transfer activity"/>
    <property type="evidence" value="ECO:0007669"/>
    <property type="project" value="UniProtKB-UniRule"/>
</dbReference>
<evidence type="ECO:0000256" key="2">
    <source>
        <dbReference type="ARBA" id="ARBA00009819"/>
    </source>
</evidence>
<name>A0A2N9JK01_9ACTN</name>
<keyword evidence="10 12" id="KW-0408">Iron</keyword>
<evidence type="ECO:0000256" key="5">
    <source>
        <dbReference type="ARBA" id="ARBA00022617"/>
    </source>
</evidence>
<dbReference type="PANTHER" id="PTHR30365:SF15">
    <property type="entry name" value="CYTOCHROME BD UBIQUINOL OXIDASE SUBUNIT 1"/>
    <property type="match status" value="1"/>
</dbReference>
<evidence type="ECO:0000256" key="12">
    <source>
        <dbReference type="PIRNR" id="PIRNR006446"/>
    </source>
</evidence>
<keyword evidence="13" id="KW-0560">Oxidoreductase</keyword>
<sequence length="512" mass="56162">MDQVTLARWQFGITTVYHWFFVPITLALSFIVAIFQTLWYRSRNDKYLRLTKFYGKLFLINFAMGVVTGIVQEFQFGMNWSEYSRFVGDIFGAPLAFEALLAFFMESTFLGLWIFGWDRLPKHLHLMAIWLAAIGTNLSAIFILAANSFMQNPQGAIYNPATDRAEMHDFGAVLTNPVLLWALPHVLMASWLTAAALVAAVSGWHLMKLNRPATEAEGDEAATAVAATNSKREQSIAAHRFAATFAAIAMLVSGVGLVITGDESGKIMTQVQPMKMAAAEAIYESAGGDGSGAPFSILTIGTLDGSRPLFAIEVPNLLSFLATGTWDGRVQGINELKAAYAEGQLVDPSNELQQAYAEHMRAWGVDTFTPIIPVTYWSFRLMIGLGMAAIAVALLLLWFLRKGGLPPDNKWLTLLLVLMPLGPLFGNSAGWIFTEMGRQPWIVSGTLPTMAGVSPGVTVLELWISLIGYTLVYGALAVVEVGLMLKYIRLGLPEVEPVEQITHDDDVLSFAY</sequence>
<evidence type="ECO:0000256" key="1">
    <source>
        <dbReference type="ARBA" id="ARBA00004651"/>
    </source>
</evidence>
<evidence type="ECO:0000256" key="10">
    <source>
        <dbReference type="ARBA" id="ARBA00023004"/>
    </source>
</evidence>
<evidence type="ECO:0000313" key="13">
    <source>
        <dbReference type="EMBL" id="SPD87739.1"/>
    </source>
</evidence>
<keyword evidence="8 12" id="KW-0249">Electron transport</keyword>
<protein>
    <submittedName>
        <fullName evidence="13">Cytochrome bb' ubiquinol oxidase (Subunit I)</fullName>
        <ecNumber evidence="13">1.9.3.-</ecNumber>
    </submittedName>
</protein>
<keyword evidence="3 12" id="KW-0813">Transport</keyword>
<evidence type="ECO:0000256" key="9">
    <source>
        <dbReference type="ARBA" id="ARBA00022989"/>
    </source>
</evidence>
<comment type="similarity">
    <text evidence="2 12">Belongs to the cytochrome ubiquinol oxidase subunit 1 family.</text>
</comment>
<dbReference type="GO" id="GO:0005886">
    <property type="term" value="C:plasma membrane"/>
    <property type="evidence" value="ECO:0007669"/>
    <property type="project" value="UniProtKB-SubCell"/>
</dbReference>
<feature type="transmembrane region" description="Helical" evidence="12">
    <location>
        <begin position="127"/>
        <end position="150"/>
    </location>
</feature>
<feature type="transmembrane region" description="Helical" evidence="12">
    <location>
        <begin position="20"/>
        <end position="41"/>
    </location>
</feature>
<proteinExistence type="inferred from homology"/>
<keyword evidence="14" id="KW-1185">Reference proteome</keyword>
<accession>A0A2N9JK01</accession>
<dbReference type="GO" id="GO:0016682">
    <property type="term" value="F:oxidoreductase activity, acting on diphenols and related substances as donors, oxygen as acceptor"/>
    <property type="evidence" value="ECO:0007669"/>
    <property type="project" value="TreeGrafter"/>
</dbReference>
<evidence type="ECO:0000256" key="4">
    <source>
        <dbReference type="ARBA" id="ARBA00022475"/>
    </source>
</evidence>
<evidence type="ECO:0000256" key="6">
    <source>
        <dbReference type="ARBA" id="ARBA00022692"/>
    </source>
</evidence>
<dbReference type="GO" id="GO:0046872">
    <property type="term" value="F:metal ion binding"/>
    <property type="evidence" value="ECO:0007669"/>
    <property type="project" value="UniProtKB-UniRule"/>
</dbReference>
<reference evidence="13 14" key="1">
    <citation type="submission" date="2018-02" db="EMBL/GenBank/DDBJ databases">
        <authorList>
            <person name="Cohen D.B."/>
            <person name="Kent A.D."/>
        </authorList>
    </citation>
    <scope>NUCLEOTIDE SEQUENCE [LARGE SCALE GENOMIC DNA]</scope>
    <source>
        <strain evidence="13">1</strain>
    </source>
</reference>
<dbReference type="OrthoDB" id="9807042at2"/>
<evidence type="ECO:0000256" key="7">
    <source>
        <dbReference type="ARBA" id="ARBA00022723"/>
    </source>
</evidence>
<evidence type="ECO:0000313" key="14">
    <source>
        <dbReference type="Proteomes" id="UP000238164"/>
    </source>
</evidence>
<feature type="transmembrane region" description="Helical" evidence="12">
    <location>
        <begin position="53"/>
        <end position="71"/>
    </location>
</feature>
<feature type="transmembrane region" description="Helical" evidence="12">
    <location>
        <begin position="91"/>
        <end position="115"/>
    </location>
</feature>
<keyword evidence="5 12" id="KW-0349">Heme</keyword>
<dbReference type="AlphaFoldDB" id="A0A2N9JK01"/>
<keyword evidence="7 12" id="KW-0479">Metal-binding</keyword>
<comment type="subcellular location">
    <subcellularLocation>
        <location evidence="1">Cell membrane</location>
        <topology evidence="1">Multi-pass membrane protein</topology>
    </subcellularLocation>
</comment>
<dbReference type="RefSeq" id="WP_105186414.1">
    <property type="nucleotide sequence ID" value="NZ_BAAAGO010000031.1"/>
</dbReference>
<feature type="transmembrane region" description="Helical" evidence="12">
    <location>
        <begin position="241"/>
        <end position="259"/>
    </location>
</feature>
<dbReference type="GO" id="GO:0020037">
    <property type="term" value="F:heme binding"/>
    <property type="evidence" value="ECO:0007669"/>
    <property type="project" value="TreeGrafter"/>
</dbReference>
<evidence type="ECO:0000256" key="8">
    <source>
        <dbReference type="ARBA" id="ARBA00022982"/>
    </source>
</evidence>
<dbReference type="GO" id="GO:0019646">
    <property type="term" value="P:aerobic electron transport chain"/>
    <property type="evidence" value="ECO:0007669"/>
    <property type="project" value="InterPro"/>
</dbReference>
<gene>
    <name evidence="13" type="primary">cydA</name>
    <name evidence="13" type="ORF">MPLG2_2709</name>
</gene>
<evidence type="ECO:0000256" key="3">
    <source>
        <dbReference type="ARBA" id="ARBA00022448"/>
    </source>
</evidence>
<feature type="transmembrane region" description="Helical" evidence="12">
    <location>
        <begin position="377"/>
        <end position="400"/>
    </location>
</feature>
<dbReference type="GO" id="GO:0070069">
    <property type="term" value="C:cytochrome complex"/>
    <property type="evidence" value="ECO:0007669"/>
    <property type="project" value="UniProtKB-UniRule"/>
</dbReference>
<dbReference type="Pfam" id="PF01654">
    <property type="entry name" value="Cyt_bd_oxida_I"/>
    <property type="match status" value="1"/>
</dbReference>
<organism evidence="13 14">
    <name type="scientific">Micropruina glycogenica</name>
    <dbReference type="NCBI Taxonomy" id="75385"/>
    <lineage>
        <taxon>Bacteria</taxon>
        <taxon>Bacillati</taxon>
        <taxon>Actinomycetota</taxon>
        <taxon>Actinomycetes</taxon>
        <taxon>Propionibacteriales</taxon>
        <taxon>Nocardioidaceae</taxon>
        <taxon>Micropruina</taxon>
    </lineage>
</organism>
<dbReference type="EC" id="1.9.3.-" evidence="13"/>
<feature type="transmembrane region" description="Helical" evidence="12">
    <location>
        <begin position="412"/>
        <end position="433"/>
    </location>
</feature>
<dbReference type="KEGG" id="mgg:MPLG2_2709"/>
<keyword evidence="6 12" id="KW-0812">Transmembrane</keyword>
<keyword evidence="4 12" id="KW-1003">Cell membrane</keyword>
<feature type="transmembrane region" description="Helical" evidence="12">
    <location>
        <begin position="462"/>
        <end position="485"/>
    </location>
</feature>
<dbReference type="PANTHER" id="PTHR30365">
    <property type="entry name" value="CYTOCHROME D UBIQUINOL OXIDASE"/>
    <property type="match status" value="1"/>
</dbReference>
<feature type="transmembrane region" description="Helical" evidence="12">
    <location>
        <begin position="178"/>
        <end position="201"/>
    </location>
</feature>
<keyword evidence="11 12" id="KW-0472">Membrane</keyword>
<dbReference type="PIRSF" id="PIRSF006446">
    <property type="entry name" value="Cyt_quinol_oxidase_1"/>
    <property type="match status" value="1"/>
</dbReference>